<keyword evidence="1" id="KW-0472">Membrane</keyword>
<dbReference type="RefSeq" id="WP_089853603.1">
    <property type="nucleotide sequence ID" value="NZ_FNDW01000001.1"/>
</dbReference>
<feature type="transmembrane region" description="Helical" evidence="1">
    <location>
        <begin position="159"/>
        <end position="176"/>
    </location>
</feature>
<gene>
    <name evidence="3" type="ORF">SAMN05421846_101285</name>
</gene>
<dbReference type="InterPro" id="IPR058514">
    <property type="entry name" value="DUF8201"/>
</dbReference>
<feature type="transmembrane region" description="Helical" evidence="1">
    <location>
        <begin position="366"/>
        <end position="384"/>
    </location>
</feature>
<evidence type="ECO:0000313" key="3">
    <source>
        <dbReference type="EMBL" id="SDH60285.1"/>
    </source>
</evidence>
<dbReference type="Proteomes" id="UP000198869">
    <property type="component" value="Unassembled WGS sequence"/>
</dbReference>
<evidence type="ECO:0000256" key="1">
    <source>
        <dbReference type="SAM" id="Phobius"/>
    </source>
</evidence>
<evidence type="ECO:0000313" key="4">
    <source>
        <dbReference type="Proteomes" id="UP000198869"/>
    </source>
</evidence>
<feature type="transmembrane region" description="Helical" evidence="1">
    <location>
        <begin position="188"/>
        <end position="212"/>
    </location>
</feature>
<sequence>MFLILLSSILLIPVLMGWGKASEYVLDKFLIGVSGKSLSGIFTISVLWTGLSFFIPLNSHVEIATILIGLFFFFHDKIYKEFSCFSKKDFILIAFISLIIIFCGSFYPFILDHFGYYVPTIKWLTEFGMVKGISNLDLTLGQMSIWHIFQAGFSNFSDPFLRINSVLLIIYTLYIIEKKSWIQLCFIPILMLFSQSPSPDLSVIVFSVIILNEILKGNRSTAQLFVFSVFVFAIKPTMIWLPILSFLYSFLIVKSPSKILFPGVLVIILFFTKNIWTFGYPVFPISIGDIGVSWKPNDKILETSSHFAIQKTYDMQYTYQEIEKFSFMDYIHNWLFLHGIKSAINIFFVVSLIVFIIFSFIKKNRIISLICISILIKSILVILFSAQYRFFIDVFFVIFFVLFTGFFNQRRSIITFSVLSSMIVIFLTVPSLAQNYLPSFRLGNFMGKMETAQLYKPSTYSDLTFNSYKVGNLSFHISERYPYNFSTKLPAISESYIFDDVKAGIFPQMQDKKDMRKGFIWKKLNLKEKMEAENVIISIKKSYQQNK</sequence>
<organism evidence="3 4">
    <name type="scientific">Chryseobacterium taeanense</name>
    <dbReference type="NCBI Taxonomy" id="311334"/>
    <lineage>
        <taxon>Bacteria</taxon>
        <taxon>Pseudomonadati</taxon>
        <taxon>Bacteroidota</taxon>
        <taxon>Flavobacteriia</taxon>
        <taxon>Flavobacteriales</taxon>
        <taxon>Weeksellaceae</taxon>
        <taxon>Chryseobacterium group</taxon>
        <taxon>Chryseobacterium</taxon>
    </lineage>
</organism>
<feature type="domain" description="DUF8201" evidence="2">
    <location>
        <begin position="1"/>
        <end position="396"/>
    </location>
</feature>
<keyword evidence="1" id="KW-0812">Transmembrane</keyword>
<accession>A0A1G8DRQ7</accession>
<feature type="transmembrane region" description="Helical" evidence="1">
    <location>
        <begin position="224"/>
        <end position="247"/>
    </location>
</feature>
<keyword evidence="1" id="KW-1133">Transmembrane helix</keyword>
<dbReference type="OrthoDB" id="344987at2"/>
<dbReference type="InterPro" id="IPR058065">
    <property type="entry name" value="LIC_10190-like"/>
</dbReference>
<name>A0A1G8DRQ7_9FLAO</name>
<dbReference type="EMBL" id="FNDW01000001">
    <property type="protein sequence ID" value="SDH60285.1"/>
    <property type="molecule type" value="Genomic_DNA"/>
</dbReference>
<dbReference type="AlphaFoldDB" id="A0A1G8DRQ7"/>
<feature type="transmembrane region" description="Helical" evidence="1">
    <location>
        <begin position="90"/>
        <end position="110"/>
    </location>
</feature>
<feature type="transmembrane region" description="Helical" evidence="1">
    <location>
        <begin position="41"/>
        <end position="74"/>
    </location>
</feature>
<feature type="transmembrane region" description="Helical" evidence="1">
    <location>
        <begin position="259"/>
        <end position="276"/>
    </location>
</feature>
<keyword evidence="4" id="KW-1185">Reference proteome</keyword>
<feature type="transmembrane region" description="Helical" evidence="1">
    <location>
        <begin position="390"/>
        <end position="407"/>
    </location>
</feature>
<proteinExistence type="predicted"/>
<dbReference type="STRING" id="311334.SAMN05421846_101285"/>
<reference evidence="4" key="1">
    <citation type="submission" date="2016-10" db="EMBL/GenBank/DDBJ databases">
        <authorList>
            <person name="Varghese N."/>
            <person name="Submissions S."/>
        </authorList>
    </citation>
    <scope>NUCLEOTIDE SEQUENCE [LARGE SCALE GENOMIC DNA]</scope>
    <source>
        <strain evidence="4">DSM 17071</strain>
    </source>
</reference>
<dbReference type="Pfam" id="PF26626">
    <property type="entry name" value="DUF8201"/>
    <property type="match status" value="1"/>
</dbReference>
<feature type="transmembrane region" description="Helical" evidence="1">
    <location>
        <begin position="343"/>
        <end position="361"/>
    </location>
</feature>
<evidence type="ECO:0000259" key="2">
    <source>
        <dbReference type="Pfam" id="PF26626"/>
    </source>
</evidence>
<feature type="transmembrane region" description="Helical" evidence="1">
    <location>
        <begin position="414"/>
        <end position="433"/>
    </location>
</feature>
<dbReference type="NCBIfam" id="NF047510">
    <property type="entry name" value="LIC_10190_fam"/>
    <property type="match status" value="1"/>
</dbReference>
<protein>
    <recommendedName>
        <fullName evidence="2">DUF8201 domain-containing protein</fullName>
    </recommendedName>
</protein>